<evidence type="ECO:0000259" key="3">
    <source>
        <dbReference type="Pfam" id="PF13439"/>
    </source>
</evidence>
<dbReference type="Gene3D" id="3.40.50.2000">
    <property type="entry name" value="Glycogen Phosphorylase B"/>
    <property type="match status" value="2"/>
</dbReference>
<dbReference type="InterPro" id="IPR001296">
    <property type="entry name" value="Glyco_trans_1"/>
</dbReference>
<evidence type="ECO:0000259" key="2">
    <source>
        <dbReference type="Pfam" id="PF00534"/>
    </source>
</evidence>
<dbReference type="PANTHER" id="PTHR45947:SF3">
    <property type="entry name" value="SULFOQUINOVOSYL TRANSFERASE SQD2"/>
    <property type="match status" value="1"/>
</dbReference>
<name>A0A2W1M0A6_9BACL</name>
<reference evidence="4 5" key="1">
    <citation type="submission" date="2018-06" db="EMBL/GenBank/DDBJ databases">
        <title>Paenibacillus imtechensis sp. nov.</title>
        <authorList>
            <person name="Pinnaka A.K."/>
            <person name="Singh H."/>
            <person name="Kaur M."/>
        </authorList>
    </citation>
    <scope>NUCLEOTIDE SEQUENCE [LARGE SCALE GENOMIC DNA]</scope>
    <source>
        <strain evidence="4 5">SMB1</strain>
    </source>
</reference>
<dbReference type="Proteomes" id="UP000249522">
    <property type="component" value="Unassembled WGS sequence"/>
</dbReference>
<feature type="domain" description="Glycosyl transferase family 1" evidence="2">
    <location>
        <begin position="334"/>
        <end position="489"/>
    </location>
</feature>
<dbReference type="Pfam" id="PF00534">
    <property type="entry name" value="Glycos_transf_1"/>
    <property type="match status" value="1"/>
</dbReference>
<evidence type="ECO:0000256" key="1">
    <source>
        <dbReference type="SAM" id="MobiDB-lite"/>
    </source>
</evidence>
<dbReference type="PANTHER" id="PTHR45947">
    <property type="entry name" value="SULFOQUINOVOSYL TRANSFERASE SQD2"/>
    <property type="match status" value="1"/>
</dbReference>
<dbReference type="RefSeq" id="WP_111145229.1">
    <property type="nucleotide sequence ID" value="NZ_QKRB01000028.1"/>
</dbReference>
<dbReference type="Pfam" id="PF13439">
    <property type="entry name" value="Glyco_transf_4"/>
    <property type="match status" value="1"/>
</dbReference>
<dbReference type="CDD" id="cd03823">
    <property type="entry name" value="GT4_ExpE7-like"/>
    <property type="match status" value="1"/>
</dbReference>
<proteinExistence type="predicted"/>
<dbReference type="AlphaFoldDB" id="A0A2W1M0A6"/>
<dbReference type="InterPro" id="IPR050194">
    <property type="entry name" value="Glycosyltransferase_grp1"/>
</dbReference>
<accession>A0A2W1M0A6</accession>
<dbReference type="SUPFAM" id="SSF53756">
    <property type="entry name" value="UDP-Glycosyltransferase/glycogen phosphorylase"/>
    <property type="match status" value="1"/>
</dbReference>
<evidence type="ECO:0008006" key="6">
    <source>
        <dbReference type="Google" id="ProtNLM"/>
    </source>
</evidence>
<gene>
    <name evidence="4" type="ORF">DNH61_03210</name>
</gene>
<feature type="region of interest" description="Disordered" evidence="1">
    <location>
        <begin position="1"/>
        <end position="50"/>
    </location>
</feature>
<evidence type="ECO:0000313" key="4">
    <source>
        <dbReference type="EMBL" id="PZD97371.1"/>
    </source>
</evidence>
<comment type="caution">
    <text evidence="4">The sequence shown here is derived from an EMBL/GenBank/DDBJ whole genome shotgun (WGS) entry which is preliminary data.</text>
</comment>
<dbReference type="EMBL" id="QKRB01000028">
    <property type="protein sequence ID" value="PZD97371.1"/>
    <property type="molecule type" value="Genomic_DNA"/>
</dbReference>
<sequence length="513" mass="57373">MKASKQLSRATGKKKTRPFYTRRLLKSKKRLTANRKRQAARRTSKGKAGKASLIIKPRLGKRRVYRKHKKRPGANPVIQPPPLSLPEVSHYKLPSDTRAQPGSRLPLNVLYIVHTFYPESYTGTEKFVLNLARAAQKLGHRVKVVTYSSTLSADLPSHNPDIVSQEYEYEGIPVIAYRQLQGDTPPPVTADDSLLSMFADDILTREQPSIIHIAHPMRGIAFMQSALRLGIPYVLTLTDFWTVCPKSILLHSNRQLCAGPEGGLSCLAHCQIPDAAERLQAVTPLLLAARHILAPSAFLASFIKHVIPSLPIEVIHHGMRHETLVPNERQYHKNSSLTLLYGGSLNEHKGVHVLIKAMSFVPSKRIKLLIYGSGSPEYTALLHRAARKDKRILFRGTYTEAELPSLYQEADIAVVPSIWYENHPLALHEALASHVPVLSSNIGGMAEKIVDGLNGYTFRTADARHLAQRIKLLANNPLLINKLKNNIRELPLPDLELEASAYESLYYSHTRIN</sequence>
<dbReference type="OrthoDB" id="9814612at2"/>
<dbReference type="InterPro" id="IPR028098">
    <property type="entry name" value="Glyco_trans_4-like_N"/>
</dbReference>
<evidence type="ECO:0000313" key="5">
    <source>
        <dbReference type="Proteomes" id="UP000249522"/>
    </source>
</evidence>
<dbReference type="GO" id="GO:0016757">
    <property type="term" value="F:glycosyltransferase activity"/>
    <property type="evidence" value="ECO:0007669"/>
    <property type="project" value="InterPro"/>
</dbReference>
<protein>
    <recommendedName>
        <fullName evidence="6">Glycosyltransferase family 1 protein</fullName>
    </recommendedName>
</protein>
<feature type="compositionally biased region" description="Basic residues" evidence="1">
    <location>
        <begin position="23"/>
        <end position="48"/>
    </location>
</feature>
<keyword evidence="5" id="KW-1185">Reference proteome</keyword>
<organism evidence="4 5">
    <name type="scientific">Paenibacillus sambharensis</name>
    <dbReference type="NCBI Taxonomy" id="1803190"/>
    <lineage>
        <taxon>Bacteria</taxon>
        <taxon>Bacillati</taxon>
        <taxon>Bacillota</taxon>
        <taxon>Bacilli</taxon>
        <taxon>Bacillales</taxon>
        <taxon>Paenibacillaceae</taxon>
        <taxon>Paenibacillus</taxon>
    </lineage>
</organism>
<feature type="domain" description="Glycosyltransferase subfamily 4-like N-terminal" evidence="3">
    <location>
        <begin position="122"/>
        <end position="319"/>
    </location>
</feature>